<evidence type="ECO:0000313" key="2">
    <source>
        <dbReference type="Proteomes" id="UP000185516"/>
    </source>
</evidence>
<keyword evidence="1" id="KW-0614">Plasmid</keyword>
<dbReference type="Pfam" id="PF02471">
    <property type="entry name" value="OspE"/>
    <property type="match status" value="1"/>
</dbReference>
<organism evidence="1 2">
    <name type="scientific">Borreliella mayonii</name>
    <dbReference type="NCBI Taxonomy" id="1674146"/>
    <lineage>
        <taxon>Bacteria</taxon>
        <taxon>Pseudomonadati</taxon>
        <taxon>Spirochaetota</taxon>
        <taxon>Spirochaetia</taxon>
        <taxon>Spirochaetales</taxon>
        <taxon>Borreliaceae</taxon>
        <taxon>Borreliella</taxon>
    </lineage>
</organism>
<name>A0AAC9KX62_9SPIR</name>
<proteinExistence type="predicted"/>
<accession>A0AAC9KX62</accession>
<dbReference type="Proteomes" id="UP000185516">
    <property type="component" value="Plasmid cp32-4"/>
</dbReference>
<geneLocation type="plasmid" evidence="1 2">
    <name>cp32-4</name>
</geneLocation>
<dbReference type="RefSeq" id="WP_075552645.1">
    <property type="nucleotide sequence ID" value="NZ_CP015785.1"/>
</dbReference>
<reference evidence="1 2" key="1">
    <citation type="journal article" date="2016" name="PLoS ONE">
        <title>Whole Genome Sequence and Comparative Genomics of the Novel Lyme Borreliosis Causing Pathogen, Borrelia mayonii.</title>
        <authorList>
            <person name="Kingry L.C."/>
            <person name="Batra D."/>
            <person name="Replogle A."/>
            <person name="Rowe L.A."/>
            <person name="Pritt B.S."/>
            <person name="Petersen J.M."/>
        </authorList>
    </citation>
    <scope>NUCLEOTIDE SEQUENCE [LARGE SCALE GENOMIC DNA]</scope>
    <source>
        <strain evidence="1 2">MN14-1420</strain>
    </source>
</reference>
<dbReference type="PROSITE" id="PS51257">
    <property type="entry name" value="PROKAR_LIPOPROTEIN"/>
    <property type="match status" value="1"/>
</dbReference>
<dbReference type="Gene3D" id="2.30.31.50">
    <property type="entry name" value="Borrelia outer surface protein E/F"/>
    <property type="match status" value="1"/>
</dbReference>
<protein>
    <submittedName>
        <fullName evidence="1">Regulator</fullName>
    </submittedName>
</protein>
<gene>
    <name evidence="1" type="ORF">Bmayo_05865</name>
</gene>
<keyword evidence="2" id="KW-1185">Reference proteome</keyword>
<evidence type="ECO:0000313" key="1">
    <source>
        <dbReference type="EMBL" id="APT00325.1"/>
    </source>
</evidence>
<dbReference type="AlphaFoldDB" id="A0AAC9KX62"/>
<sequence length="177" mass="20226">MDKKIKIFIICAVFAMISSCKNHTLSLYDEQNSGEPKVKKIEFSKFTVKIKNKDNNSNWTDLGTLVVEKVEDGIETGLNNDNQGGGHTSTFFSLEEKEINNFIKAMTEDGSFKTSLYYGYNDEESDENVIKNKEIKTKIEKINDTKYITFLGDKIKNSENKIAEYAIPLEELKKNLK</sequence>
<dbReference type="EMBL" id="CP015785">
    <property type="protein sequence ID" value="APT00325.1"/>
    <property type="molecule type" value="Genomic_DNA"/>
</dbReference>
<dbReference type="InterPro" id="IPR038660">
    <property type="entry name" value="OspE-like_sf"/>
</dbReference>
<dbReference type="InterPro" id="IPR003483">
    <property type="entry name" value="OspEF"/>
</dbReference>
<dbReference type="KEGG" id="bmay:A7X70_05180"/>